<keyword evidence="1" id="KW-0732">Signal</keyword>
<organism evidence="2 3">
    <name type="scientific">Actinomadura meyerae</name>
    <dbReference type="NCBI Taxonomy" id="240840"/>
    <lineage>
        <taxon>Bacteria</taxon>
        <taxon>Bacillati</taxon>
        <taxon>Actinomycetota</taxon>
        <taxon>Actinomycetes</taxon>
        <taxon>Streptosporangiales</taxon>
        <taxon>Thermomonosporaceae</taxon>
        <taxon>Actinomadura</taxon>
    </lineage>
</organism>
<name>A0A239P5T3_9ACTN</name>
<accession>A0A239P5T3</accession>
<dbReference type="Proteomes" id="UP000198318">
    <property type="component" value="Unassembled WGS sequence"/>
</dbReference>
<feature type="signal peptide" evidence="1">
    <location>
        <begin position="1"/>
        <end position="43"/>
    </location>
</feature>
<gene>
    <name evidence="2" type="ORF">SAMN05443665_107115</name>
</gene>
<reference evidence="2 3" key="1">
    <citation type="submission" date="2017-06" db="EMBL/GenBank/DDBJ databases">
        <authorList>
            <person name="Kim H.J."/>
            <person name="Triplett B.A."/>
        </authorList>
    </citation>
    <scope>NUCLEOTIDE SEQUENCE [LARGE SCALE GENOMIC DNA]</scope>
    <source>
        <strain evidence="2 3">DSM 44715</strain>
    </source>
</reference>
<dbReference type="RefSeq" id="WP_089331094.1">
    <property type="nucleotide sequence ID" value="NZ_FZOR01000071.1"/>
</dbReference>
<dbReference type="EMBL" id="FZOR01000071">
    <property type="protein sequence ID" value="SNT62370.1"/>
    <property type="molecule type" value="Genomic_DNA"/>
</dbReference>
<evidence type="ECO:0008006" key="4">
    <source>
        <dbReference type="Google" id="ProtNLM"/>
    </source>
</evidence>
<evidence type="ECO:0000313" key="3">
    <source>
        <dbReference type="Proteomes" id="UP000198318"/>
    </source>
</evidence>
<protein>
    <recommendedName>
        <fullName evidence="4">Secreted protein</fullName>
    </recommendedName>
</protein>
<sequence>MQKMSVRRGNASAARIRHRLLAGTVAVVAMAAGMAAVESPAGAAPYGPYTCKTGFVWREAVPNDQVCVTPQVRDQAATENALAASRRQPGGGAYGPDTCKTGFVWRLARPRDLVCVPPSSRTQAYNDNFYAAYRLLEPASVPQGTLRVTDVIYPYNGGVDIWVWGNNLIPNNVIRFYAIQPTRPTTLIPLGGPVPVNAWGAISNADPKGVFLEGRACLGDKAPATVIGVEQATGAVVKAGTTEAFMCHITKP</sequence>
<proteinExistence type="predicted"/>
<evidence type="ECO:0000256" key="1">
    <source>
        <dbReference type="SAM" id="SignalP"/>
    </source>
</evidence>
<dbReference type="AlphaFoldDB" id="A0A239P5T3"/>
<keyword evidence="3" id="KW-1185">Reference proteome</keyword>
<evidence type="ECO:0000313" key="2">
    <source>
        <dbReference type="EMBL" id="SNT62370.1"/>
    </source>
</evidence>
<feature type="chain" id="PRO_5013303367" description="Secreted protein" evidence="1">
    <location>
        <begin position="44"/>
        <end position="252"/>
    </location>
</feature>